<dbReference type="CDD" id="cd00761">
    <property type="entry name" value="Glyco_tranf_GTA_type"/>
    <property type="match status" value="1"/>
</dbReference>
<dbReference type="EMBL" id="CP032695">
    <property type="protein sequence ID" value="AYG62848.1"/>
    <property type="molecule type" value="Genomic_DNA"/>
</dbReference>
<feature type="domain" description="Glycosyltransferase 2-like" evidence="1">
    <location>
        <begin position="9"/>
        <end position="173"/>
    </location>
</feature>
<dbReference type="Pfam" id="PF00535">
    <property type="entry name" value="Glycos_transf_2"/>
    <property type="match status" value="1"/>
</dbReference>
<organism evidence="2 3">
    <name type="scientific">Rhizobium jaguaris</name>
    <dbReference type="NCBI Taxonomy" id="1312183"/>
    <lineage>
        <taxon>Bacteria</taxon>
        <taxon>Pseudomonadati</taxon>
        <taxon>Pseudomonadota</taxon>
        <taxon>Alphaproteobacteria</taxon>
        <taxon>Hyphomicrobiales</taxon>
        <taxon>Rhizobiaceae</taxon>
        <taxon>Rhizobium/Agrobacterium group</taxon>
        <taxon>Rhizobium</taxon>
    </lineage>
</organism>
<protein>
    <submittedName>
        <fullName evidence="2">Glycosyltransferase family 2 protein</fullName>
    </submittedName>
</protein>
<dbReference type="AlphaFoldDB" id="A0A387FWE5"/>
<dbReference type="Proteomes" id="UP000282195">
    <property type="component" value="Plasmid pRCCGE525c"/>
</dbReference>
<dbReference type="OrthoDB" id="5291101at2"/>
<accession>A0A387FWE5</accession>
<keyword evidence="2" id="KW-0808">Transferase</keyword>
<dbReference type="PANTHER" id="PTHR43685:SF2">
    <property type="entry name" value="GLYCOSYLTRANSFERASE 2-LIKE DOMAIN-CONTAINING PROTEIN"/>
    <property type="match status" value="1"/>
</dbReference>
<dbReference type="KEGG" id="rjg:CCGE525_29425"/>
<reference evidence="2 3" key="1">
    <citation type="submission" date="2018-10" db="EMBL/GenBank/DDBJ databases">
        <title>Rhizobium etli, R. leguminosarum and a new Rhizobium genospecies from Phaseolus dumosus.</title>
        <authorList>
            <person name="Ramirez-Puebla S.T."/>
            <person name="Rogel-Hernandez M.A."/>
            <person name="Guerrero G."/>
            <person name="Ormeno-Orrillo E."/>
            <person name="Martinez-Romero J.C."/>
            <person name="Negrete-Yankelevich S."/>
            <person name="Martinez-Romero E."/>
        </authorList>
    </citation>
    <scope>NUCLEOTIDE SEQUENCE [LARGE SCALE GENOMIC DNA]</scope>
    <source>
        <strain evidence="2 3">CCGE525</strain>
        <plasmid evidence="3">prccge525c</plasmid>
    </source>
</reference>
<dbReference type="RefSeq" id="WP_120707759.1">
    <property type="nucleotide sequence ID" value="NZ_CP032695.1"/>
</dbReference>
<dbReference type="InterPro" id="IPR001173">
    <property type="entry name" value="Glyco_trans_2-like"/>
</dbReference>
<dbReference type="Gene3D" id="3.90.550.10">
    <property type="entry name" value="Spore Coat Polysaccharide Biosynthesis Protein SpsA, Chain A"/>
    <property type="match status" value="1"/>
</dbReference>
<dbReference type="InterPro" id="IPR029044">
    <property type="entry name" value="Nucleotide-diphossugar_trans"/>
</dbReference>
<geneLocation type="plasmid" evidence="3">
    <name>prccge525c</name>
</geneLocation>
<dbReference type="PANTHER" id="PTHR43685">
    <property type="entry name" value="GLYCOSYLTRANSFERASE"/>
    <property type="match status" value="1"/>
</dbReference>
<evidence type="ECO:0000313" key="3">
    <source>
        <dbReference type="Proteomes" id="UP000282195"/>
    </source>
</evidence>
<sequence length="349" mass="37748">MTDFIPDVSFVIAAYNAADTLERAIDSALAQGAVSMEVIVVDDCSSDSTPTIAGNHADPRVRLVAMPRNGGPAAARNAGLDAARGRWVAVLDSDDALRPDRMARLIARAEKAEAQIVVDNLDIIRGETEAAGTMFPEAVLTRLPVLTLAKFIASNMIFQSEHNFGYMKPIFERAFLEKHHLRFDESLRIGEDYIFLASALARGGVCAVEPMAGYLYYIREGSISRVLKRDHVEAMIAADRKFFAEHPFGAAALAAQRRRTRNLKETLSFLMLVESIKDGGLLNTLKIACSNPRAVRHLRMPIAARLRRLAALLRGGGEATVLRGGEVAAASQISSSLPSLGAGPHSNKG</sequence>
<evidence type="ECO:0000259" key="1">
    <source>
        <dbReference type="Pfam" id="PF00535"/>
    </source>
</evidence>
<dbReference type="InterPro" id="IPR050834">
    <property type="entry name" value="Glycosyltransf_2"/>
</dbReference>
<keyword evidence="2" id="KW-0614">Plasmid</keyword>
<dbReference type="SUPFAM" id="SSF53448">
    <property type="entry name" value="Nucleotide-diphospho-sugar transferases"/>
    <property type="match status" value="1"/>
</dbReference>
<keyword evidence="3" id="KW-1185">Reference proteome</keyword>
<gene>
    <name evidence="2" type="ORF">CCGE525_29425</name>
</gene>
<proteinExistence type="predicted"/>
<name>A0A387FWE5_9HYPH</name>
<dbReference type="GO" id="GO:0016740">
    <property type="term" value="F:transferase activity"/>
    <property type="evidence" value="ECO:0007669"/>
    <property type="project" value="UniProtKB-KW"/>
</dbReference>
<evidence type="ECO:0000313" key="2">
    <source>
        <dbReference type="EMBL" id="AYG62848.1"/>
    </source>
</evidence>